<dbReference type="AlphaFoldDB" id="A0A6B9G3M5"/>
<organism evidence="1 2">
    <name type="scientific">Pantoea cypripedii</name>
    <name type="common">Pectobacterium cypripedii</name>
    <name type="synonym">Erwinia cypripedii</name>
    <dbReference type="NCBI Taxonomy" id="55209"/>
    <lineage>
        <taxon>Bacteria</taxon>
        <taxon>Pseudomonadati</taxon>
        <taxon>Pseudomonadota</taxon>
        <taxon>Gammaproteobacteria</taxon>
        <taxon>Enterobacterales</taxon>
        <taxon>Erwiniaceae</taxon>
        <taxon>Pantoea</taxon>
    </lineage>
</organism>
<gene>
    <name evidence="1" type="ORF">CUN67_21160</name>
</gene>
<evidence type="ECO:0000313" key="2">
    <source>
        <dbReference type="Proteomes" id="UP000502005"/>
    </source>
</evidence>
<name>A0A6B9G3M5_PANCY</name>
<reference evidence="1 2" key="1">
    <citation type="submission" date="2017-11" db="EMBL/GenBank/DDBJ databases">
        <title>Genome sequence of Pantoea cypripedii NE1.</title>
        <authorList>
            <person name="Nascimento F.X."/>
        </authorList>
    </citation>
    <scope>NUCLEOTIDE SEQUENCE [LARGE SCALE GENOMIC DNA]</scope>
    <source>
        <strain evidence="1 2">NE1</strain>
        <plasmid evidence="2">pne1a</plasmid>
    </source>
</reference>
<sequence>MVTMVFFRLAPGLYGIFMKKVSVFIHSPWQNATRFLVGYLLNFHDILLIPCENRIKIHKQEMNQS</sequence>
<proteinExistence type="predicted"/>
<evidence type="ECO:0000313" key="1">
    <source>
        <dbReference type="EMBL" id="QGY31502.1"/>
    </source>
</evidence>
<dbReference type="Proteomes" id="UP000502005">
    <property type="component" value="Plasmid pNE1A"/>
</dbReference>
<geneLocation type="plasmid" evidence="2">
    <name>pne1a</name>
</geneLocation>
<keyword evidence="1" id="KW-0614">Plasmid</keyword>
<accession>A0A6B9G3M5</accession>
<dbReference type="EMBL" id="CP024769">
    <property type="protein sequence ID" value="QGY31502.1"/>
    <property type="molecule type" value="Genomic_DNA"/>
</dbReference>
<protein>
    <submittedName>
        <fullName evidence="1">Uncharacterized protein</fullName>
    </submittedName>
</protein>